<name>A0AAE1CLJ7_9GAST</name>
<protein>
    <submittedName>
        <fullName evidence="2">Uncharacterized protein</fullName>
    </submittedName>
</protein>
<sequence>MQASTKGETDEKEIERSGQKKGESAREHTQIKLKGNEREREGRQKQRQIVEDETSLGQTRTSASTQGTSLTY</sequence>
<gene>
    <name evidence="2" type="ORF">RRG08_050506</name>
</gene>
<feature type="region of interest" description="Disordered" evidence="1">
    <location>
        <begin position="1"/>
        <end position="72"/>
    </location>
</feature>
<evidence type="ECO:0000256" key="1">
    <source>
        <dbReference type="SAM" id="MobiDB-lite"/>
    </source>
</evidence>
<accession>A0AAE1CLJ7</accession>
<feature type="compositionally biased region" description="Polar residues" evidence="1">
    <location>
        <begin position="55"/>
        <end position="72"/>
    </location>
</feature>
<reference evidence="2" key="1">
    <citation type="journal article" date="2023" name="G3 (Bethesda)">
        <title>A reference genome for the long-term kleptoplast-retaining sea slug Elysia crispata morphotype clarki.</title>
        <authorList>
            <person name="Eastman K.E."/>
            <person name="Pendleton A.L."/>
            <person name="Shaikh M.A."/>
            <person name="Suttiyut T."/>
            <person name="Ogas R."/>
            <person name="Tomko P."/>
            <person name="Gavelis G."/>
            <person name="Widhalm J.R."/>
            <person name="Wisecaver J.H."/>
        </authorList>
    </citation>
    <scope>NUCLEOTIDE SEQUENCE</scope>
    <source>
        <strain evidence="2">ECLA1</strain>
    </source>
</reference>
<evidence type="ECO:0000313" key="2">
    <source>
        <dbReference type="EMBL" id="KAK3707691.1"/>
    </source>
</evidence>
<feature type="compositionally biased region" description="Basic and acidic residues" evidence="1">
    <location>
        <begin position="7"/>
        <end position="50"/>
    </location>
</feature>
<dbReference type="EMBL" id="JAWDGP010007710">
    <property type="protein sequence ID" value="KAK3707691.1"/>
    <property type="molecule type" value="Genomic_DNA"/>
</dbReference>
<dbReference type="AlphaFoldDB" id="A0AAE1CLJ7"/>
<evidence type="ECO:0000313" key="3">
    <source>
        <dbReference type="Proteomes" id="UP001283361"/>
    </source>
</evidence>
<dbReference type="Proteomes" id="UP001283361">
    <property type="component" value="Unassembled WGS sequence"/>
</dbReference>
<proteinExistence type="predicted"/>
<comment type="caution">
    <text evidence="2">The sequence shown here is derived from an EMBL/GenBank/DDBJ whole genome shotgun (WGS) entry which is preliminary data.</text>
</comment>
<organism evidence="2 3">
    <name type="scientific">Elysia crispata</name>
    <name type="common">lettuce slug</name>
    <dbReference type="NCBI Taxonomy" id="231223"/>
    <lineage>
        <taxon>Eukaryota</taxon>
        <taxon>Metazoa</taxon>
        <taxon>Spiralia</taxon>
        <taxon>Lophotrochozoa</taxon>
        <taxon>Mollusca</taxon>
        <taxon>Gastropoda</taxon>
        <taxon>Heterobranchia</taxon>
        <taxon>Euthyneura</taxon>
        <taxon>Panpulmonata</taxon>
        <taxon>Sacoglossa</taxon>
        <taxon>Placobranchoidea</taxon>
        <taxon>Plakobranchidae</taxon>
        <taxon>Elysia</taxon>
    </lineage>
</organism>
<keyword evidence="3" id="KW-1185">Reference proteome</keyword>